<organism evidence="7 8">
    <name type="scientific">Paramormyrops kingsleyae</name>
    <dbReference type="NCBI Taxonomy" id="1676925"/>
    <lineage>
        <taxon>Eukaryota</taxon>
        <taxon>Metazoa</taxon>
        <taxon>Chordata</taxon>
        <taxon>Craniata</taxon>
        <taxon>Vertebrata</taxon>
        <taxon>Euteleostomi</taxon>
        <taxon>Actinopterygii</taxon>
        <taxon>Neopterygii</taxon>
        <taxon>Teleostei</taxon>
        <taxon>Osteoglossocephala</taxon>
        <taxon>Osteoglossomorpha</taxon>
        <taxon>Osteoglossiformes</taxon>
        <taxon>Mormyridae</taxon>
        <taxon>Paramormyrops</taxon>
    </lineage>
</organism>
<keyword evidence="4" id="KW-1133">Transmembrane helix</keyword>
<comment type="similarity">
    <text evidence="2">Belongs to the TMEM263 family.</text>
</comment>
<dbReference type="RefSeq" id="XP_072569406.1">
    <property type="nucleotide sequence ID" value="XM_072713305.1"/>
</dbReference>
<evidence type="ECO:0000256" key="1">
    <source>
        <dbReference type="ARBA" id="ARBA00004141"/>
    </source>
</evidence>
<dbReference type="Ensembl" id="ENSPKIT00000018353.1">
    <property type="protein sequence ID" value="ENSPKIP00000037389.1"/>
    <property type="gene ID" value="ENSPKIG00000015601.1"/>
</dbReference>
<keyword evidence="8" id="KW-1185">Reference proteome</keyword>
<evidence type="ECO:0000313" key="7">
    <source>
        <dbReference type="Ensembl" id="ENSPKIP00000037389.1"/>
    </source>
</evidence>
<reference evidence="7" key="2">
    <citation type="submission" date="2025-09" db="UniProtKB">
        <authorList>
            <consortium name="Ensembl"/>
        </authorList>
    </citation>
    <scope>IDENTIFICATION</scope>
</reference>
<feature type="region of interest" description="Disordered" evidence="6">
    <location>
        <begin position="1"/>
        <end position="42"/>
    </location>
</feature>
<dbReference type="RefSeq" id="XP_023649191.1">
    <property type="nucleotide sequence ID" value="XM_023793423.2"/>
</dbReference>
<reference evidence="7" key="1">
    <citation type="submission" date="2025-08" db="UniProtKB">
        <authorList>
            <consortium name="Ensembl"/>
        </authorList>
    </citation>
    <scope>IDENTIFICATION</scope>
</reference>
<sequence>MVKNVNSGTQQSGCYKETEADPPLSQPESDDGKEHSETQPGMIWRMTGSLISATKGAMGATVGSVAWLGGKSLQITKSAVTSVPSVGVGLVKGGVAAVTGGVSTVGSSVASKVPFVKKAKDKAE</sequence>
<dbReference type="STRING" id="1676925.ENSPKIP00000037389"/>
<dbReference type="KEGG" id="pki:111834298"/>
<dbReference type="OrthoDB" id="8854093at2759"/>
<keyword evidence="3" id="KW-0812">Transmembrane</keyword>
<dbReference type="Proteomes" id="UP000261540">
    <property type="component" value="Unplaced"/>
</dbReference>
<evidence type="ECO:0000256" key="6">
    <source>
        <dbReference type="SAM" id="MobiDB-lite"/>
    </source>
</evidence>
<evidence type="ECO:0000256" key="3">
    <source>
        <dbReference type="ARBA" id="ARBA00022692"/>
    </source>
</evidence>
<dbReference type="PANTHER" id="PTHR31443">
    <property type="match status" value="1"/>
</dbReference>
<comment type="subcellular location">
    <subcellularLocation>
        <location evidence="1">Membrane</location>
        <topology evidence="1">Multi-pass membrane protein</topology>
    </subcellularLocation>
</comment>
<evidence type="ECO:0000256" key="5">
    <source>
        <dbReference type="ARBA" id="ARBA00023136"/>
    </source>
</evidence>
<evidence type="ECO:0000256" key="2">
    <source>
        <dbReference type="ARBA" id="ARBA00008411"/>
    </source>
</evidence>
<dbReference type="Pfam" id="PF15475">
    <property type="entry name" value="UPF0444"/>
    <property type="match status" value="1"/>
</dbReference>
<protein>
    <submittedName>
        <fullName evidence="7">Zgc:153675</fullName>
    </submittedName>
</protein>
<evidence type="ECO:0000256" key="4">
    <source>
        <dbReference type="ARBA" id="ARBA00022989"/>
    </source>
</evidence>
<keyword evidence="5" id="KW-0472">Membrane</keyword>
<accession>A0A3B3T3G1</accession>
<dbReference type="GO" id="GO:0016020">
    <property type="term" value="C:membrane"/>
    <property type="evidence" value="ECO:0007669"/>
    <property type="project" value="UniProtKB-SubCell"/>
</dbReference>
<proteinExistence type="inferred from homology"/>
<evidence type="ECO:0000313" key="8">
    <source>
        <dbReference type="Proteomes" id="UP000261540"/>
    </source>
</evidence>
<dbReference type="InterPro" id="IPR028153">
    <property type="entry name" value="UPF0444"/>
</dbReference>
<dbReference type="GeneID" id="111834298"/>
<dbReference type="AlphaFoldDB" id="A0A3B3T3G1"/>
<dbReference type="GeneTree" id="ENSGT00390000013899"/>
<name>A0A3B3T3G1_9TELE</name>
<feature type="compositionally biased region" description="Polar residues" evidence="6">
    <location>
        <begin position="1"/>
        <end position="13"/>
    </location>
</feature>